<gene>
    <name evidence="1" type="ORF">L2E82_25565</name>
</gene>
<reference evidence="1 2" key="2">
    <citation type="journal article" date="2022" name="Mol. Ecol. Resour.">
        <title>The genomes of chicory, endive, great burdock and yacon provide insights into Asteraceae paleo-polyploidization history and plant inulin production.</title>
        <authorList>
            <person name="Fan W."/>
            <person name="Wang S."/>
            <person name="Wang H."/>
            <person name="Wang A."/>
            <person name="Jiang F."/>
            <person name="Liu H."/>
            <person name="Zhao H."/>
            <person name="Xu D."/>
            <person name="Zhang Y."/>
        </authorList>
    </citation>
    <scope>NUCLEOTIDE SEQUENCE [LARGE SCALE GENOMIC DNA]</scope>
    <source>
        <strain evidence="2">cv. Punajuju</strain>
        <tissue evidence="1">Leaves</tissue>
    </source>
</reference>
<protein>
    <submittedName>
        <fullName evidence="1">Uncharacterized protein</fullName>
    </submittedName>
</protein>
<keyword evidence="2" id="KW-1185">Reference proteome</keyword>
<name>A0ACB9E3U2_CICIN</name>
<reference evidence="2" key="1">
    <citation type="journal article" date="2022" name="Mol. Ecol. Resour.">
        <title>The genomes of chicory, endive, great burdock and yacon provide insights into Asteraceae palaeo-polyploidization history and plant inulin production.</title>
        <authorList>
            <person name="Fan W."/>
            <person name="Wang S."/>
            <person name="Wang H."/>
            <person name="Wang A."/>
            <person name="Jiang F."/>
            <person name="Liu H."/>
            <person name="Zhao H."/>
            <person name="Xu D."/>
            <person name="Zhang Y."/>
        </authorList>
    </citation>
    <scope>NUCLEOTIDE SEQUENCE [LARGE SCALE GENOMIC DNA]</scope>
    <source>
        <strain evidence="2">cv. Punajuju</strain>
    </source>
</reference>
<evidence type="ECO:0000313" key="2">
    <source>
        <dbReference type="Proteomes" id="UP001055811"/>
    </source>
</evidence>
<dbReference type="Proteomes" id="UP001055811">
    <property type="component" value="Linkage Group LG04"/>
</dbReference>
<proteinExistence type="predicted"/>
<sequence length="153" mass="16159">MLISRLSLSTSVDFASEAQRNELNCRLLLDWRLAATSFVNKSDFASLLHCSTSPILLPSTFVLTKVDFFVSRGEIGGRQSKMSIALWSPDGRVVGGQVGGILSAAGPVQALNAQSRAMLMAKLNRSGITSGFPGALGTPLLNGTGPTQHKQAV</sequence>
<accession>A0ACB9E3U2</accession>
<evidence type="ECO:0000313" key="1">
    <source>
        <dbReference type="EMBL" id="KAI3753510.1"/>
    </source>
</evidence>
<dbReference type="EMBL" id="CM042012">
    <property type="protein sequence ID" value="KAI3753510.1"/>
    <property type="molecule type" value="Genomic_DNA"/>
</dbReference>
<organism evidence="1 2">
    <name type="scientific">Cichorium intybus</name>
    <name type="common">Chicory</name>
    <dbReference type="NCBI Taxonomy" id="13427"/>
    <lineage>
        <taxon>Eukaryota</taxon>
        <taxon>Viridiplantae</taxon>
        <taxon>Streptophyta</taxon>
        <taxon>Embryophyta</taxon>
        <taxon>Tracheophyta</taxon>
        <taxon>Spermatophyta</taxon>
        <taxon>Magnoliopsida</taxon>
        <taxon>eudicotyledons</taxon>
        <taxon>Gunneridae</taxon>
        <taxon>Pentapetalae</taxon>
        <taxon>asterids</taxon>
        <taxon>campanulids</taxon>
        <taxon>Asterales</taxon>
        <taxon>Asteraceae</taxon>
        <taxon>Cichorioideae</taxon>
        <taxon>Cichorieae</taxon>
        <taxon>Cichoriinae</taxon>
        <taxon>Cichorium</taxon>
    </lineage>
</organism>
<comment type="caution">
    <text evidence="1">The sequence shown here is derived from an EMBL/GenBank/DDBJ whole genome shotgun (WGS) entry which is preliminary data.</text>
</comment>